<reference evidence="2 3" key="1">
    <citation type="submission" date="2024-02" db="EMBL/GenBank/DDBJ databases">
        <title>Seven novel Bacillus-like species.</title>
        <authorList>
            <person name="Liu G."/>
        </authorList>
    </citation>
    <scope>NUCLEOTIDE SEQUENCE [LARGE SCALE GENOMIC DNA]</scope>
    <source>
        <strain evidence="2 3">FJAT-52054</strain>
    </source>
</reference>
<evidence type="ECO:0000313" key="2">
    <source>
        <dbReference type="EMBL" id="WXB95472.1"/>
    </source>
</evidence>
<feature type="transmembrane region" description="Helical" evidence="1">
    <location>
        <begin position="84"/>
        <end position="102"/>
    </location>
</feature>
<accession>A0ABZ2NCK3</accession>
<dbReference type="EMBL" id="CP147407">
    <property type="protein sequence ID" value="WXB95472.1"/>
    <property type="molecule type" value="Genomic_DNA"/>
</dbReference>
<gene>
    <name evidence="2" type="ORF">WCV65_12940</name>
</gene>
<keyword evidence="1" id="KW-1133">Transmembrane helix</keyword>
<evidence type="ECO:0000256" key="1">
    <source>
        <dbReference type="SAM" id="Phobius"/>
    </source>
</evidence>
<protein>
    <recommendedName>
        <fullName evidence="4">B box-type domain-containing protein</fullName>
    </recommendedName>
</protein>
<keyword evidence="1" id="KW-0812">Transmembrane</keyword>
<keyword evidence="3" id="KW-1185">Reference proteome</keyword>
<sequence length="127" mass="14529">MELEPCFNHNSAAGTHTCAYCMKRYCKECFLLHTSRKVVICTGCYQNISNRIKKVFPLNLSLIILSVLFLIAVQVCYFIELTDFSATFISTLFFTGAAVWQIKKRKTYREFLISEKSPEALHASPSE</sequence>
<organism evidence="2 3">
    <name type="scientific">Metabacillus sediminis</name>
    <dbReference type="NCBI Taxonomy" id="3117746"/>
    <lineage>
        <taxon>Bacteria</taxon>
        <taxon>Bacillati</taxon>
        <taxon>Bacillota</taxon>
        <taxon>Bacilli</taxon>
        <taxon>Bacillales</taxon>
        <taxon>Bacillaceae</taxon>
        <taxon>Metabacillus</taxon>
    </lineage>
</organism>
<keyword evidence="1" id="KW-0472">Membrane</keyword>
<feature type="transmembrane region" description="Helical" evidence="1">
    <location>
        <begin position="55"/>
        <end position="78"/>
    </location>
</feature>
<evidence type="ECO:0008006" key="4">
    <source>
        <dbReference type="Google" id="ProtNLM"/>
    </source>
</evidence>
<name>A0ABZ2NCK3_9BACI</name>
<dbReference type="Proteomes" id="UP001377337">
    <property type="component" value="Chromosome"/>
</dbReference>
<proteinExistence type="predicted"/>
<evidence type="ECO:0000313" key="3">
    <source>
        <dbReference type="Proteomes" id="UP001377337"/>
    </source>
</evidence>
<dbReference type="RefSeq" id="WP_338777002.1">
    <property type="nucleotide sequence ID" value="NZ_CP147407.1"/>
</dbReference>